<evidence type="ECO:0000313" key="7">
    <source>
        <dbReference type="Proteomes" id="UP000515203"/>
    </source>
</evidence>
<proteinExistence type="inferred from homology"/>
<protein>
    <submittedName>
        <fullName evidence="8">AF4/FMR2 family member 1</fullName>
    </submittedName>
</protein>
<organism evidence="7 8">
    <name type="scientific">Octodon degus</name>
    <name type="common">Degu</name>
    <name type="synonym">Sciurus degus</name>
    <dbReference type="NCBI Taxonomy" id="10160"/>
    <lineage>
        <taxon>Eukaryota</taxon>
        <taxon>Metazoa</taxon>
        <taxon>Chordata</taxon>
        <taxon>Craniata</taxon>
        <taxon>Vertebrata</taxon>
        <taxon>Euteleostomi</taxon>
        <taxon>Mammalia</taxon>
        <taxon>Eutheria</taxon>
        <taxon>Euarchontoglires</taxon>
        <taxon>Glires</taxon>
        <taxon>Rodentia</taxon>
        <taxon>Hystricomorpha</taxon>
        <taxon>Octodontidae</taxon>
        <taxon>Octodon</taxon>
    </lineage>
</organism>
<comment type="subcellular location">
    <subcellularLocation>
        <location evidence="1">Nucleus</location>
    </subcellularLocation>
</comment>
<accession>A0A6P3V948</accession>
<dbReference type="OrthoDB" id="6382204at2759"/>
<evidence type="ECO:0000256" key="4">
    <source>
        <dbReference type="ARBA" id="ARBA00023242"/>
    </source>
</evidence>
<name>A0A6P3V948_OCTDE</name>
<comment type="similarity">
    <text evidence="2">Belongs to the AF4 family.</text>
</comment>
<dbReference type="RefSeq" id="XP_012368831.1">
    <property type="nucleotide sequence ID" value="XM_012513377.1"/>
</dbReference>
<gene>
    <name evidence="8" type="primary">LOC101591667</name>
</gene>
<feature type="compositionally biased region" description="Low complexity" evidence="5">
    <location>
        <begin position="453"/>
        <end position="463"/>
    </location>
</feature>
<feature type="region of interest" description="Disordered" evidence="5">
    <location>
        <begin position="1"/>
        <end position="27"/>
    </location>
</feature>
<dbReference type="GO" id="GO:0010468">
    <property type="term" value="P:regulation of gene expression"/>
    <property type="evidence" value="ECO:0007669"/>
    <property type="project" value="InterPro"/>
</dbReference>
<dbReference type="PANTHER" id="PTHR10528:SF6">
    <property type="entry name" value="AF4_FMR2 FAMILY MEMBER 1"/>
    <property type="match status" value="1"/>
</dbReference>
<feature type="non-terminal residue" evidence="8">
    <location>
        <position position="1"/>
    </location>
</feature>
<evidence type="ECO:0000256" key="3">
    <source>
        <dbReference type="ARBA" id="ARBA00022553"/>
    </source>
</evidence>
<sequence length="497" mass="53124">ALLEPFQFTASNGTSGPHSTGKPTHEDITCSCASVPADSSAQAPSPEPFVPVPLAQVQAPAQGSGRSSGCRQAMVIQEDSHKDTLPLPLWHTRVLSPVRDMPVPHILVVKIALNLIARVPQLPGKGGGPKKPKEKLPSAGKRQELEKRCSDSPVKGARKRKGEAERDCDSKKTRLEKEVKSQPSLSSSSHKESSETKTRKSSSEPSKKEMLPPPPVSSSSTSTSQKPAKYTHKRSRREADLCQDPPQRASAPKSSHRDPSVPKHRKAQGKFSAEHRGSSDTANPFPVPSLPNGTSKPGKPHVKGDKQQADFHMKEAKKLKCKAESMTDKVGKAFKYLDAILSLIECGMAMESEGPLAKAAYSVYSEAVDLVKFTMSLRCSNGTTQEKIFAVLCLRCQSLLNMAMFRCKKDTAIKYSRTLNEHFKSSFKVAQAPSPCIARSTGAPSPLSPVPSPASSAGASPSAGGLGSSGVTATVSTPVTIQNMTSSYVTITSHVLT</sequence>
<feature type="compositionally biased region" description="Basic and acidic residues" evidence="5">
    <location>
        <begin position="141"/>
        <end position="150"/>
    </location>
</feature>
<dbReference type="AlphaFoldDB" id="A0A6P3V948"/>
<dbReference type="Pfam" id="PF18876">
    <property type="entry name" value="AFF4_CHD"/>
    <property type="match status" value="1"/>
</dbReference>
<evidence type="ECO:0000256" key="2">
    <source>
        <dbReference type="ARBA" id="ARBA00007354"/>
    </source>
</evidence>
<dbReference type="GeneID" id="101591667"/>
<evidence type="ECO:0000256" key="5">
    <source>
        <dbReference type="SAM" id="MobiDB-lite"/>
    </source>
</evidence>
<dbReference type="PANTHER" id="PTHR10528">
    <property type="entry name" value="AF4/FMR2 FAMILY MEMBER"/>
    <property type="match status" value="1"/>
</dbReference>
<dbReference type="InterPro" id="IPR007797">
    <property type="entry name" value="AF4/FMR2"/>
</dbReference>
<keyword evidence="7" id="KW-1185">Reference proteome</keyword>
<evidence type="ECO:0000313" key="8">
    <source>
        <dbReference type="RefSeq" id="XP_012368831.1"/>
    </source>
</evidence>
<dbReference type="Proteomes" id="UP000515203">
    <property type="component" value="Unplaced"/>
</dbReference>
<feature type="region of interest" description="Disordered" evidence="5">
    <location>
        <begin position="440"/>
        <end position="465"/>
    </location>
</feature>
<feature type="compositionally biased region" description="Basic and acidic residues" evidence="5">
    <location>
        <begin position="162"/>
        <end position="180"/>
    </location>
</feature>
<feature type="domain" description="AF4/FMR2 C-terminal homology" evidence="6">
    <location>
        <begin position="294"/>
        <end position="497"/>
    </location>
</feature>
<dbReference type="GO" id="GO:0032783">
    <property type="term" value="C:super elongation complex"/>
    <property type="evidence" value="ECO:0007669"/>
    <property type="project" value="TreeGrafter"/>
</dbReference>
<feature type="compositionally biased region" description="Basic and acidic residues" evidence="5">
    <location>
        <begin position="189"/>
        <end position="210"/>
    </location>
</feature>
<feature type="non-terminal residue" evidence="8">
    <location>
        <position position="497"/>
    </location>
</feature>
<evidence type="ECO:0000256" key="1">
    <source>
        <dbReference type="ARBA" id="ARBA00004123"/>
    </source>
</evidence>
<dbReference type="InParanoid" id="A0A6P3V948"/>
<keyword evidence="4" id="KW-0539">Nucleus</keyword>
<feature type="region of interest" description="Disordered" evidence="5">
    <location>
        <begin position="120"/>
        <end position="308"/>
    </location>
</feature>
<keyword evidence="3" id="KW-0597">Phosphoprotein</keyword>
<reference evidence="8" key="1">
    <citation type="submission" date="2025-08" db="UniProtKB">
        <authorList>
            <consortium name="RefSeq"/>
        </authorList>
    </citation>
    <scope>IDENTIFICATION</scope>
</reference>
<feature type="compositionally biased region" description="Polar residues" evidence="5">
    <location>
        <begin position="8"/>
        <end position="22"/>
    </location>
</feature>
<evidence type="ECO:0000259" key="6">
    <source>
        <dbReference type="Pfam" id="PF18876"/>
    </source>
</evidence>
<dbReference type="InterPro" id="IPR043640">
    <property type="entry name" value="AF4/FMR2_CHD"/>
</dbReference>